<evidence type="ECO:0000313" key="2">
    <source>
        <dbReference type="EMBL" id="KAJ4337386.1"/>
    </source>
</evidence>
<gene>
    <name evidence="2" type="ORF">N0V87_004709</name>
</gene>
<feature type="region of interest" description="Disordered" evidence="1">
    <location>
        <begin position="1"/>
        <end position="37"/>
    </location>
</feature>
<comment type="caution">
    <text evidence="2">The sequence shown here is derived from an EMBL/GenBank/DDBJ whole genome shotgun (WGS) entry which is preliminary data.</text>
</comment>
<accession>A0A9W8WZS3</accession>
<reference evidence="2" key="1">
    <citation type="submission" date="2022-10" db="EMBL/GenBank/DDBJ databases">
        <title>Tapping the CABI collections for fungal endophytes: first genome assemblies for Collariella, Neodidymelliopsis, Ascochyta clinopodiicola, Didymella pomorum, Didymosphaeria variabile, Neocosmospora piperis and Neocucurbitaria cava.</title>
        <authorList>
            <person name="Hill R."/>
        </authorList>
    </citation>
    <scope>NUCLEOTIDE SEQUENCE</scope>
    <source>
        <strain evidence="2">IMI 360193</strain>
    </source>
</reference>
<dbReference type="Proteomes" id="UP001140562">
    <property type="component" value="Unassembled WGS sequence"/>
</dbReference>
<evidence type="ECO:0000256" key="1">
    <source>
        <dbReference type="SAM" id="MobiDB-lite"/>
    </source>
</evidence>
<protein>
    <submittedName>
        <fullName evidence="2">Uncharacterized protein</fullName>
    </submittedName>
</protein>
<name>A0A9W8WZS3_9PLEO</name>
<organism evidence="2 3">
    <name type="scientific">Didymella glomerata</name>
    <dbReference type="NCBI Taxonomy" id="749621"/>
    <lineage>
        <taxon>Eukaryota</taxon>
        <taxon>Fungi</taxon>
        <taxon>Dikarya</taxon>
        <taxon>Ascomycota</taxon>
        <taxon>Pezizomycotina</taxon>
        <taxon>Dothideomycetes</taxon>
        <taxon>Pleosporomycetidae</taxon>
        <taxon>Pleosporales</taxon>
        <taxon>Pleosporineae</taxon>
        <taxon>Didymellaceae</taxon>
        <taxon>Didymella</taxon>
    </lineage>
</organism>
<keyword evidence="3" id="KW-1185">Reference proteome</keyword>
<proteinExistence type="predicted"/>
<feature type="compositionally biased region" description="Polar residues" evidence="1">
    <location>
        <begin position="10"/>
        <end position="37"/>
    </location>
</feature>
<evidence type="ECO:0000313" key="3">
    <source>
        <dbReference type="Proteomes" id="UP001140562"/>
    </source>
</evidence>
<sequence>MVRRQDTSRRGQGQHSPDTQSFRSSPSIQRAPSSTHRFTASTLGKAPDFHWYHCQLNEYSTATTLTYNNWLGWNFSINVASHFKVVARPIIPQKPASESILIRVPLLRKEIDAPRAPNNVFVDLRGVPENKHTVLYSMLVEFQAGGMELVVKFAVASVIAQAVAQGPVAWKWTYNIDHEPPTAATQARVTTMLLFPYMPFMAIAPSGGMPAPPYPEESPMRGLLKQFPSIKIEEFAPEAYCVKEEQLGKAMWRLTAVGSM</sequence>
<dbReference type="OrthoDB" id="10250354at2759"/>
<dbReference type="EMBL" id="JAPEUV010000039">
    <property type="protein sequence ID" value="KAJ4337386.1"/>
    <property type="molecule type" value="Genomic_DNA"/>
</dbReference>
<dbReference type="AlphaFoldDB" id="A0A9W8WZS3"/>